<evidence type="ECO:0000313" key="5">
    <source>
        <dbReference type="Proteomes" id="UP000030669"/>
    </source>
</evidence>
<feature type="domain" description="HTH CENPB-type" evidence="3">
    <location>
        <begin position="83"/>
        <end position="155"/>
    </location>
</feature>
<sequence length="618" mass="69592">MVGRAKSEMKMRQLSREEQDWVMDWAMAAYHAEQAKSGPRQKKGLRAICTEVQQAYLLETGNEVKLNFKTLSNLTKGGQKLADFNAEKSWLTASEADLVIEYAQEVAARGFPLSHRRLREHVEDICRAKFGAEWEGLGENWTYQFIEKHSERLSCYTPRPLDTSRAQAVNPIFMAEYFWLLSDILEMGDDGGHIAPECCFRVDESGFQSGLGGASNNRVIRASGKKVQYEQQDGNQENITIIITICADGTSLPPAVILKGQAYQSNWTQENPANAFLGYSKKGWTNGEIGALWIEQFDRFTKQKDAGGSCLSMVTTPTTPAASWNTLGTTRSMLSLKEYTLPTRTGVFPFNPDVVTPEMMAPSLETSRQGHMPCPFQPCNDQDSGPSSPTSQHTSLTPIRGSLTAIQGSSGTFLVSTSPMKSSSHVPSLPVAPILPEKKHSSYRVLLEAEPMMDCERMLQSALHDSEARASGYKQRVIHQQAALVLHSHYLERAQAELHAKEEKQKKGKNYKLMGDGSEFFNKVLEHKTLMLAEADAREVRRIQREERNGLMAKWRVQESKRKARNKEKHCHWQEKVKDWEAERDLTKAEKRQPSKARIAASSLSWVGNSYHRAYHFP</sequence>
<name>S7RN15_GLOTA</name>
<feature type="region of interest" description="Disordered" evidence="2">
    <location>
        <begin position="365"/>
        <end position="396"/>
    </location>
</feature>
<proteinExistence type="predicted"/>
<gene>
    <name evidence="4" type="ORF">GLOTRDRAFT_94485</name>
</gene>
<protein>
    <recommendedName>
        <fullName evidence="3">HTH CENPB-type domain-containing protein</fullName>
    </recommendedName>
</protein>
<dbReference type="EMBL" id="KB469304">
    <property type="protein sequence ID" value="EPQ54119.1"/>
    <property type="molecule type" value="Genomic_DNA"/>
</dbReference>
<evidence type="ECO:0000256" key="2">
    <source>
        <dbReference type="SAM" id="MobiDB-lite"/>
    </source>
</evidence>
<reference evidence="4 5" key="1">
    <citation type="journal article" date="2012" name="Science">
        <title>The Paleozoic origin of enzymatic lignin decomposition reconstructed from 31 fungal genomes.</title>
        <authorList>
            <person name="Floudas D."/>
            <person name="Binder M."/>
            <person name="Riley R."/>
            <person name="Barry K."/>
            <person name="Blanchette R.A."/>
            <person name="Henrissat B."/>
            <person name="Martinez A.T."/>
            <person name="Otillar R."/>
            <person name="Spatafora J.W."/>
            <person name="Yadav J.S."/>
            <person name="Aerts A."/>
            <person name="Benoit I."/>
            <person name="Boyd A."/>
            <person name="Carlson A."/>
            <person name="Copeland A."/>
            <person name="Coutinho P.M."/>
            <person name="de Vries R.P."/>
            <person name="Ferreira P."/>
            <person name="Findley K."/>
            <person name="Foster B."/>
            <person name="Gaskell J."/>
            <person name="Glotzer D."/>
            <person name="Gorecki P."/>
            <person name="Heitman J."/>
            <person name="Hesse C."/>
            <person name="Hori C."/>
            <person name="Igarashi K."/>
            <person name="Jurgens J.A."/>
            <person name="Kallen N."/>
            <person name="Kersten P."/>
            <person name="Kohler A."/>
            <person name="Kuees U."/>
            <person name="Kumar T.K.A."/>
            <person name="Kuo A."/>
            <person name="LaButti K."/>
            <person name="Larrondo L.F."/>
            <person name="Lindquist E."/>
            <person name="Ling A."/>
            <person name="Lombard V."/>
            <person name="Lucas S."/>
            <person name="Lundell T."/>
            <person name="Martin R."/>
            <person name="McLaughlin D.J."/>
            <person name="Morgenstern I."/>
            <person name="Morin E."/>
            <person name="Murat C."/>
            <person name="Nagy L.G."/>
            <person name="Nolan M."/>
            <person name="Ohm R.A."/>
            <person name="Patyshakuliyeva A."/>
            <person name="Rokas A."/>
            <person name="Ruiz-Duenas F.J."/>
            <person name="Sabat G."/>
            <person name="Salamov A."/>
            <person name="Samejima M."/>
            <person name="Schmutz J."/>
            <person name="Slot J.C."/>
            <person name="St John F."/>
            <person name="Stenlid J."/>
            <person name="Sun H."/>
            <person name="Sun S."/>
            <person name="Syed K."/>
            <person name="Tsang A."/>
            <person name="Wiebenga A."/>
            <person name="Young D."/>
            <person name="Pisabarro A."/>
            <person name="Eastwood D.C."/>
            <person name="Martin F."/>
            <person name="Cullen D."/>
            <person name="Grigoriev I.V."/>
            <person name="Hibbett D.S."/>
        </authorList>
    </citation>
    <scope>NUCLEOTIDE SEQUENCE [LARGE SCALE GENOMIC DNA]</scope>
    <source>
        <strain evidence="4 5">ATCC 11539</strain>
    </source>
</reference>
<keyword evidence="5" id="KW-1185">Reference proteome</keyword>
<dbReference type="eggNOG" id="KOG3105">
    <property type="taxonomic scope" value="Eukaryota"/>
</dbReference>
<dbReference type="RefSeq" id="XP_007867452.1">
    <property type="nucleotide sequence ID" value="XM_007869261.1"/>
</dbReference>
<dbReference type="AlphaFoldDB" id="S7RN15"/>
<dbReference type="InterPro" id="IPR004875">
    <property type="entry name" value="DDE_SF_endonuclease_dom"/>
</dbReference>
<dbReference type="HOGENOM" id="CLU_025150_0_0_1"/>
<evidence type="ECO:0000313" key="4">
    <source>
        <dbReference type="EMBL" id="EPQ54119.1"/>
    </source>
</evidence>
<feature type="compositionally biased region" description="Polar residues" evidence="2">
    <location>
        <begin position="379"/>
        <end position="396"/>
    </location>
</feature>
<dbReference type="KEGG" id="gtr:GLOTRDRAFT_94485"/>
<keyword evidence="1" id="KW-0238">DNA-binding</keyword>
<dbReference type="PROSITE" id="PS51253">
    <property type="entry name" value="HTH_CENPB"/>
    <property type="match status" value="1"/>
</dbReference>
<dbReference type="OMA" id="KETSCEG"/>
<dbReference type="InterPro" id="IPR006600">
    <property type="entry name" value="HTH_CenpB_DNA-bd_dom"/>
</dbReference>
<evidence type="ECO:0000259" key="3">
    <source>
        <dbReference type="PROSITE" id="PS51253"/>
    </source>
</evidence>
<dbReference type="Pfam" id="PF03184">
    <property type="entry name" value="DDE_1"/>
    <property type="match status" value="1"/>
</dbReference>
<organism evidence="4 5">
    <name type="scientific">Gloeophyllum trabeum (strain ATCC 11539 / FP-39264 / Madison 617)</name>
    <name type="common">Brown rot fungus</name>
    <dbReference type="NCBI Taxonomy" id="670483"/>
    <lineage>
        <taxon>Eukaryota</taxon>
        <taxon>Fungi</taxon>
        <taxon>Dikarya</taxon>
        <taxon>Basidiomycota</taxon>
        <taxon>Agaricomycotina</taxon>
        <taxon>Agaricomycetes</taxon>
        <taxon>Gloeophyllales</taxon>
        <taxon>Gloeophyllaceae</taxon>
        <taxon>Gloeophyllum</taxon>
    </lineage>
</organism>
<dbReference type="GO" id="GO:0003677">
    <property type="term" value="F:DNA binding"/>
    <property type="evidence" value="ECO:0007669"/>
    <property type="project" value="UniProtKB-KW"/>
</dbReference>
<accession>S7RN15</accession>
<dbReference type="Proteomes" id="UP000030669">
    <property type="component" value="Unassembled WGS sequence"/>
</dbReference>
<evidence type="ECO:0000256" key="1">
    <source>
        <dbReference type="ARBA" id="ARBA00023125"/>
    </source>
</evidence>
<dbReference type="GeneID" id="19309610"/>
<dbReference type="OrthoDB" id="2668963at2759"/>